<dbReference type="CDD" id="cd01392">
    <property type="entry name" value="HTH_LacI"/>
    <property type="match status" value="1"/>
</dbReference>
<protein>
    <submittedName>
        <fullName evidence="6">PmoA family protein</fullName>
    </submittedName>
</protein>
<keyword evidence="2" id="KW-0238">DNA-binding</keyword>
<evidence type="ECO:0000256" key="2">
    <source>
        <dbReference type="ARBA" id="ARBA00023125"/>
    </source>
</evidence>
<dbReference type="EMBL" id="DXBY01000164">
    <property type="protein sequence ID" value="HIZ36032.1"/>
    <property type="molecule type" value="Genomic_DNA"/>
</dbReference>
<accession>A0A9D2EEV7</accession>
<dbReference type="InterPro" id="IPR046335">
    <property type="entry name" value="LacI/GalR-like_sensor"/>
</dbReference>
<dbReference type="Pfam" id="PF13377">
    <property type="entry name" value="Peripla_BP_3"/>
    <property type="match status" value="1"/>
</dbReference>
<gene>
    <name evidence="6" type="ORF">H9815_09665</name>
</gene>
<reference evidence="6" key="1">
    <citation type="journal article" date="2021" name="PeerJ">
        <title>Extensive microbial diversity within the chicken gut microbiome revealed by metagenomics and culture.</title>
        <authorList>
            <person name="Gilroy R."/>
            <person name="Ravi A."/>
            <person name="Getino M."/>
            <person name="Pursley I."/>
            <person name="Horton D.L."/>
            <person name="Alikhan N.F."/>
            <person name="Baker D."/>
            <person name="Gharbi K."/>
            <person name="Hall N."/>
            <person name="Watson M."/>
            <person name="Adriaenssens E.M."/>
            <person name="Foster-Nyarko E."/>
            <person name="Jarju S."/>
            <person name="Secka A."/>
            <person name="Antonio M."/>
            <person name="Oren A."/>
            <person name="Chaudhuri R.R."/>
            <person name="La Ragione R."/>
            <person name="Hildebrand F."/>
            <person name="Pallen M.J."/>
        </authorList>
    </citation>
    <scope>NUCLEOTIDE SEQUENCE</scope>
    <source>
        <strain evidence="6">ChiGjej4B4-7305</strain>
    </source>
</reference>
<dbReference type="Pfam" id="PF00356">
    <property type="entry name" value="LacI"/>
    <property type="match status" value="1"/>
</dbReference>
<dbReference type="Proteomes" id="UP000824037">
    <property type="component" value="Unassembled WGS sequence"/>
</dbReference>
<evidence type="ECO:0000256" key="3">
    <source>
        <dbReference type="ARBA" id="ARBA00023163"/>
    </source>
</evidence>
<dbReference type="InterPro" id="IPR029475">
    <property type="entry name" value="DUF6807"/>
</dbReference>
<reference evidence="6" key="2">
    <citation type="submission" date="2021-04" db="EMBL/GenBank/DDBJ databases">
        <authorList>
            <person name="Gilroy R."/>
        </authorList>
    </citation>
    <scope>NUCLEOTIDE SEQUENCE</scope>
    <source>
        <strain evidence="6">ChiGjej4B4-7305</strain>
    </source>
</reference>
<dbReference type="SUPFAM" id="SSF53822">
    <property type="entry name" value="Periplasmic binding protein-like I"/>
    <property type="match status" value="1"/>
</dbReference>
<dbReference type="InterPro" id="IPR010982">
    <property type="entry name" value="Lambda_DNA-bd_dom_sf"/>
</dbReference>
<dbReference type="InterPro" id="IPR001387">
    <property type="entry name" value="Cro/C1-type_HTH"/>
</dbReference>
<evidence type="ECO:0000313" key="6">
    <source>
        <dbReference type="EMBL" id="HIZ36032.1"/>
    </source>
</evidence>
<dbReference type="Pfam" id="PF14100">
    <property type="entry name" value="DUF6807"/>
    <property type="match status" value="1"/>
</dbReference>
<comment type="caution">
    <text evidence="6">The sequence shown here is derived from an EMBL/GenBank/DDBJ whole genome shotgun (WGS) entry which is preliminary data.</text>
</comment>
<dbReference type="InterPro" id="IPR000843">
    <property type="entry name" value="HTH_LacI"/>
</dbReference>
<keyword evidence="3" id="KW-0804">Transcription</keyword>
<name>A0A9D2EEV7_9MICO</name>
<evidence type="ECO:0000256" key="1">
    <source>
        <dbReference type="ARBA" id="ARBA00023015"/>
    </source>
</evidence>
<sequence length="630" mass="67393">MMSTTGVATIAEVAHAAGVSRATVSRVMNGRSTVDPEMAARVRKAARELNYSPSTVARSLSLGRTQTVALLVPDLGNPMFQQVLRGANQAATRAGYRILVADSIEEPEREAELAIEARRRCDALILCSPRMPEAQLSEVLTATSPVVLVNREPHGNDVPALAVDYAGGIRTLAEHLIGLGHQRFIYLAGPETSASNTARLEGLALLQAAHPEISIQHSPCGSMIEDGYAALEAVLNSQATAVLAFNDLVAFGLLGKLNETGVGVPRGISVAGFDDIAFAKYATPSLTTMSVPQMDLGRHAWEQLHQLLVGEAESTSLFFRPRLIERVSTGPAPVLPTTAPAAPERGSLPLWSRDDDAGVLRAGGSALARYERHPAMPDVHAPRPYLHPVHTWNGAPLTEISPLDHRHQYGVSFAVAQVNGSSFWGGRTYVRDAGPTLLQIHGTQVSHDMTLVGPALTEQLTWYGHDGAELLTERRRLVARTLPDQNGWELTWQSLLHAGTGEVTIDSPATQGRTGAGYGGIFWRFPDDGEAAITCADGTGEEVANGSTSPWLLLSRAGERPWTALLLQEGEVRPWFVRSTDYLGAGPALAWSQSLHIPAGDTLEVGLRAVLLDGVVAADQIADLIESTTE</sequence>
<dbReference type="PROSITE" id="PS50932">
    <property type="entry name" value="HTH_LACI_2"/>
    <property type="match status" value="1"/>
</dbReference>
<dbReference type="Gene3D" id="3.40.50.2300">
    <property type="match status" value="2"/>
</dbReference>
<dbReference type="InterPro" id="IPR028082">
    <property type="entry name" value="Peripla_BP_I"/>
</dbReference>
<dbReference type="CDD" id="cd06267">
    <property type="entry name" value="PBP1_LacI_sugar_binding-like"/>
    <property type="match status" value="1"/>
</dbReference>
<dbReference type="SUPFAM" id="SSF47413">
    <property type="entry name" value="lambda repressor-like DNA-binding domains"/>
    <property type="match status" value="1"/>
</dbReference>
<dbReference type="PROSITE" id="PS50943">
    <property type="entry name" value="HTH_CROC1"/>
    <property type="match status" value="1"/>
</dbReference>
<dbReference type="SMART" id="SM00354">
    <property type="entry name" value="HTH_LACI"/>
    <property type="match status" value="1"/>
</dbReference>
<feature type="domain" description="HTH lacI-type" evidence="4">
    <location>
        <begin position="8"/>
        <end position="62"/>
    </location>
</feature>
<feature type="domain" description="HTH cro/C1-type" evidence="5">
    <location>
        <begin position="9"/>
        <end position="56"/>
    </location>
</feature>
<evidence type="ECO:0000259" key="5">
    <source>
        <dbReference type="PROSITE" id="PS50943"/>
    </source>
</evidence>
<dbReference type="GO" id="GO:0003700">
    <property type="term" value="F:DNA-binding transcription factor activity"/>
    <property type="evidence" value="ECO:0007669"/>
    <property type="project" value="TreeGrafter"/>
</dbReference>
<keyword evidence="1" id="KW-0805">Transcription regulation</keyword>
<dbReference type="PROSITE" id="PS00356">
    <property type="entry name" value="HTH_LACI_1"/>
    <property type="match status" value="1"/>
</dbReference>
<dbReference type="PANTHER" id="PTHR30146">
    <property type="entry name" value="LACI-RELATED TRANSCRIPTIONAL REPRESSOR"/>
    <property type="match status" value="1"/>
</dbReference>
<dbReference type="AlphaFoldDB" id="A0A9D2EEV7"/>
<dbReference type="Gene3D" id="1.10.260.40">
    <property type="entry name" value="lambda repressor-like DNA-binding domains"/>
    <property type="match status" value="1"/>
</dbReference>
<organism evidence="6 7">
    <name type="scientific">Candidatus Ruania gallistercoris</name>
    <dbReference type="NCBI Taxonomy" id="2838746"/>
    <lineage>
        <taxon>Bacteria</taxon>
        <taxon>Bacillati</taxon>
        <taxon>Actinomycetota</taxon>
        <taxon>Actinomycetes</taxon>
        <taxon>Micrococcales</taxon>
        <taxon>Ruaniaceae</taxon>
        <taxon>Ruania</taxon>
    </lineage>
</organism>
<proteinExistence type="predicted"/>
<dbReference type="GO" id="GO:0000976">
    <property type="term" value="F:transcription cis-regulatory region binding"/>
    <property type="evidence" value="ECO:0007669"/>
    <property type="project" value="TreeGrafter"/>
</dbReference>
<evidence type="ECO:0000259" key="4">
    <source>
        <dbReference type="PROSITE" id="PS50932"/>
    </source>
</evidence>
<evidence type="ECO:0000313" key="7">
    <source>
        <dbReference type="Proteomes" id="UP000824037"/>
    </source>
</evidence>
<dbReference type="PANTHER" id="PTHR30146:SF109">
    <property type="entry name" value="HTH-TYPE TRANSCRIPTIONAL REGULATOR GALS"/>
    <property type="match status" value="1"/>
</dbReference>